<dbReference type="Pfam" id="PF00385">
    <property type="entry name" value="Chromo"/>
    <property type="match status" value="1"/>
</dbReference>
<sequence length="394" mass="44848">MNLKLFKKDESPLRHNAVPTVRLKDGSEGYLIEDILEHRLDKDGLDEYKCKWVGKADDITWEPVANLQSVPGLIKRFLRRLNGLNPRGSKRLLEKQTSLHHRQGKSNREAQDRWQHGAATISRIVRQVIAAIKARWTDLVSLPGTETPREIIQSPKFFPYFKDCIGAIDGTHIPVIPPSAIAPRFRNRKGFCSSNVLGACNFSMEFVYMLAGWEGSAHDGRVLKDAVAHDFRIPQGKYYLGDAGYALNSFTMTPYRGTRYHLKEFGEGQQKPQTKEELYNLRHSSLRNVIERTYGVVKHKFPILRAMTSYPLKEQVGLMQSSFAIHNFIRVHRDEFADRGTSASHHDDEEDGDTECQLDETDDTEMKALRDSIAAAMWSDYLIVIAGRYGEAVV</sequence>
<dbReference type="SUPFAM" id="SSF54160">
    <property type="entry name" value="Chromo domain-like"/>
    <property type="match status" value="1"/>
</dbReference>
<feature type="region of interest" description="Disordered" evidence="8">
    <location>
        <begin position="92"/>
        <end position="113"/>
    </location>
</feature>
<comment type="caution">
    <text evidence="10">The sequence shown here is derived from an EMBL/GenBank/DDBJ whole genome shotgun (WGS) entry which is preliminary data.</text>
</comment>
<comment type="subcellular location">
    <subcellularLocation>
        <location evidence="2">Nucleus</location>
    </subcellularLocation>
</comment>
<reference evidence="10 11" key="1">
    <citation type="submission" date="2018-08" db="EMBL/GenBank/DDBJ databases">
        <title>Genomic investigation of the strawberry pathogen Phytophthora fragariae indicates pathogenicity is determined by transcriptional variation in three key races.</title>
        <authorList>
            <person name="Adams T.M."/>
            <person name="Armitage A.D."/>
            <person name="Sobczyk M.K."/>
            <person name="Bates H.J."/>
            <person name="Dunwell J.M."/>
            <person name="Nellist C.F."/>
            <person name="Harrison R.J."/>
        </authorList>
    </citation>
    <scope>NUCLEOTIDE SEQUENCE [LARGE SCALE GENOMIC DNA]</scope>
    <source>
        <strain evidence="10 11">SCRP333</strain>
    </source>
</reference>
<evidence type="ECO:0000256" key="6">
    <source>
        <dbReference type="ARBA" id="ARBA00022801"/>
    </source>
</evidence>
<dbReference type="CDD" id="cd00024">
    <property type="entry name" value="CD_CSD"/>
    <property type="match status" value="1"/>
</dbReference>
<dbReference type="EMBL" id="QXFT01001627">
    <property type="protein sequence ID" value="KAE9313937.1"/>
    <property type="molecule type" value="Genomic_DNA"/>
</dbReference>
<feature type="compositionally biased region" description="Acidic residues" evidence="8">
    <location>
        <begin position="348"/>
        <end position="361"/>
    </location>
</feature>
<proteinExistence type="inferred from homology"/>
<evidence type="ECO:0000256" key="7">
    <source>
        <dbReference type="ARBA" id="ARBA00023242"/>
    </source>
</evidence>
<dbReference type="InterPro" id="IPR045249">
    <property type="entry name" value="HARBI1-like"/>
</dbReference>
<dbReference type="GO" id="GO:0046872">
    <property type="term" value="F:metal ion binding"/>
    <property type="evidence" value="ECO:0007669"/>
    <property type="project" value="UniProtKB-KW"/>
</dbReference>
<dbReference type="GO" id="GO:0004518">
    <property type="term" value="F:nuclease activity"/>
    <property type="evidence" value="ECO:0007669"/>
    <property type="project" value="UniProtKB-KW"/>
</dbReference>
<dbReference type="Pfam" id="PF13359">
    <property type="entry name" value="DDE_Tnp_4"/>
    <property type="match status" value="1"/>
</dbReference>
<dbReference type="SMART" id="SM00298">
    <property type="entry name" value="CHROMO"/>
    <property type="match status" value="1"/>
</dbReference>
<keyword evidence="7" id="KW-0539">Nucleus</keyword>
<evidence type="ECO:0000256" key="3">
    <source>
        <dbReference type="ARBA" id="ARBA00006958"/>
    </source>
</evidence>
<keyword evidence="6" id="KW-0378">Hydrolase</keyword>
<dbReference type="InterPro" id="IPR016197">
    <property type="entry name" value="Chromo-like_dom_sf"/>
</dbReference>
<evidence type="ECO:0000256" key="5">
    <source>
        <dbReference type="ARBA" id="ARBA00022723"/>
    </source>
</evidence>
<dbReference type="AlphaFoldDB" id="A0A6A4DW87"/>
<keyword evidence="5" id="KW-0479">Metal-binding</keyword>
<comment type="cofactor">
    <cofactor evidence="1">
        <name>a divalent metal cation</name>
        <dbReference type="ChEBI" id="CHEBI:60240"/>
    </cofactor>
</comment>
<dbReference type="PROSITE" id="PS50013">
    <property type="entry name" value="CHROMO_2"/>
    <property type="match status" value="1"/>
</dbReference>
<organism evidence="10 11">
    <name type="scientific">Phytophthora rubi</name>
    <dbReference type="NCBI Taxonomy" id="129364"/>
    <lineage>
        <taxon>Eukaryota</taxon>
        <taxon>Sar</taxon>
        <taxon>Stramenopiles</taxon>
        <taxon>Oomycota</taxon>
        <taxon>Peronosporomycetes</taxon>
        <taxon>Peronosporales</taxon>
        <taxon>Peronosporaceae</taxon>
        <taxon>Phytophthora</taxon>
    </lineage>
</organism>
<evidence type="ECO:0000256" key="8">
    <source>
        <dbReference type="SAM" id="MobiDB-lite"/>
    </source>
</evidence>
<keyword evidence="4" id="KW-0540">Nuclease</keyword>
<keyword evidence="11" id="KW-1185">Reference proteome</keyword>
<name>A0A6A4DW87_9STRA</name>
<evidence type="ECO:0000256" key="4">
    <source>
        <dbReference type="ARBA" id="ARBA00022722"/>
    </source>
</evidence>
<gene>
    <name evidence="10" type="ORF">PR003_g19372</name>
</gene>
<evidence type="ECO:0000256" key="1">
    <source>
        <dbReference type="ARBA" id="ARBA00001968"/>
    </source>
</evidence>
<evidence type="ECO:0000259" key="9">
    <source>
        <dbReference type="PROSITE" id="PS50013"/>
    </source>
</evidence>
<dbReference type="InterPro" id="IPR000953">
    <property type="entry name" value="Chromo/chromo_shadow_dom"/>
</dbReference>
<dbReference type="InterPro" id="IPR023780">
    <property type="entry name" value="Chromo_domain"/>
</dbReference>
<accession>A0A6A4DW87</accession>
<dbReference type="Proteomes" id="UP000434957">
    <property type="component" value="Unassembled WGS sequence"/>
</dbReference>
<comment type="similarity">
    <text evidence="3">Belongs to the HARBI1 family.</text>
</comment>
<dbReference type="GO" id="GO:0016787">
    <property type="term" value="F:hydrolase activity"/>
    <property type="evidence" value="ECO:0007669"/>
    <property type="project" value="UniProtKB-KW"/>
</dbReference>
<feature type="region of interest" description="Disordered" evidence="8">
    <location>
        <begin position="339"/>
        <end position="361"/>
    </location>
</feature>
<dbReference type="PANTHER" id="PTHR22930:SF259">
    <property type="entry name" value="OS08G0106900 PROTEIN"/>
    <property type="match status" value="1"/>
</dbReference>
<dbReference type="PANTHER" id="PTHR22930">
    <property type="match status" value="1"/>
</dbReference>
<evidence type="ECO:0000256" key="2">
    <source>
        <dbReference type="ARBA" id="ARBA00004123"/>
    </source>
</evidence>
<dbReference type="InterPro" id="IPR027806">
    <property type="entry name" value="HARBI1_dom"/>
</dbReference>
<dbReference type="GO" id="GO:0005634">
    <property type="term" value="C:nucleus"/>
    <property type="evidence" value="ECO:0007669"/>
    <property type="project" value="UniProtKB-SubCell"/>
</dbReference>
<feature type="domain" description="Chromo" evidence="9">
    <location>
        <begin position="30"/>
        <end position="80"/>
    </location>
</feature>
<protein>
    <recommendedName>
        <fullName evidence="9">Chromo domain-containing protein</fullName>
    </recommendedName>
</protein>
<dbReference type="Gene3D" id="2.40.50.40">
    <property type="match status" value="1"/>
</dbReference>
<evidence type="ECO:0000313" key="10">
    <source>
        <dbReference type="EMBL" id="KAE9313937.1"/>
    </source>
</evidence>
<evidence type="ECO:0000313" key="11">
    <source>
        <dbReference type="Proteomes" id="UP000434957"/>
    </source>
</evidence>